<dbReference type="GO" id="GO:0003866">
    <property type="term" value="F:3-phosphoshikimate 1-carboxyvinyltransferase activity"/>
    <property type="evidence" value="ECO:0007669"/>
    <property type="project" value="UniProtKB-EC"/>
</dbReference>
<dbReference type="GO" id="GO:0008652">
    <property type="term" value="P:amino acid biosynthetic process"/>
    <property type="evidence" value="ECO:0007669"/>
    <property type="project" value="UniProtKB-KW"/>
</dbReference>
<comment type="similarity">
    <text evidence="2">Belongs to the EPSP synthase family.</text>
</comment>
<reference evidence="10" key="1">
    <citation type="submission" date="2021-04" db="EMBL/GenBank/DDBJ databases">
        <title>Devosia litorisediminis sp. nov., isolated from a sand dune.</title>
        <authorList>
            <person name="Park S."/>
            <person name="Yoon J.-H."/>
        </authorList>
    </citation>
    <scope>NUCLEOTIDE SEQUENCE</scope>
    <source>
        <strain evidence="10">BSSL-BM10</strain>
    </source>
</reference>
<dbReference type="Pfam" id="PF00275">
    <property type="entry name" value="EPSP_synthase"/>
    <property type="match status" value="1"/>
</dbReference>
<evidence type="ECO:0000256" key="5">
    <source>
        <dbReference type="ARBA" id="ARBA00022679"/>
    </source>
</evidence>
<evidence type="ECO:0000256" key="3">
    <source>
        <dbReference type="ARBA" id="ARBA00012450"/>
    </source>
</evidence>
<dbReference type="InterPro" id="IPR036968">
    <property type="entry name" value="Enolpyruvate_Tfrase_sf"/>
</dbReference>
<keyword evidence="5" id="KW-0808">Transferase</keyword>
<evidence type="ECO:0000256" key="6">
    <source>
        <dbReference type="ARBA" id="ARBA00023141"/>
    </source>
</evidence>
<comment type="catalytic activity">
    <reaction evidence="8">
        <text>3-phosphoshikimate + phosphoenolpyruvate = 5-O-(1-carboxyvinyl)-3-phosphoshikimate + phosphate</text>
        <dbReference type="Rhea" id="RHEA:21256"/>
        <dbReference type="ChEBI" id="CHEBI:43474"/>
        <dbReference type="ChEBI" id="CHEBI:57701"/>
        <dbReference type="ChEBI" id="CHEBI:58702"/>
        <dbReference type="ChEBI" id="CHEBI:145989"/>
        <dbReference type="EC" id="2.5.1.19"/>
    </reaction>
    <physiologicalReaction direction="left-to-right" evidence="8">
        <dbReference type="Rhea" id="RHEA:21257"/>
    </physiologicalReaction>
</comment>
<dbReference type="InterPro" id="IPR006264">
    <property type="entry name" value="EPSP_synthase"/>
</dbReference>
<feature type="domain" description="Enolpyruvate transferase" evidence="9">
    <location>
        <begin position="13"/>
        <end position="436"/>
    </location>
</feature>
<evidence type="ECO:0000256" key="4">
    <source>
        <dbReference type="ARBA" id="ARBA00022605"/>
    </source>
</evidence>
<organism evidence="10 11">
    <name type="scientific">Devosia litorisediminis</name>
    <dbReference type="NCBI Taxonomy" id="2829817"/>
    <lineage>
        <taxon>Bacteria</taxon>
        <taxon>Pseudomonadati</taxon>
        <taxon>Pseudomonadota</taxon>
        <taxon>Alphaproteobacteria</taxon>
        <taxon>Hyphomicrobiales</taxon>
        <taxon>Devosiaceae</taxon>
        <taxon>Devosia</taxon>
    </lineage>
</organism>
<evidence type="ECO:0000259" key="9">
    <source>
        <dbReference type="Pfam" id="PF00275"/>
    </source>
</evidence>
<dbReference type="PIRSF" id="PIRSF000505">
    <property type="entry name" value="EPSPS"/>
    <property type="match status" value="1"/>
</dbReference>
<keyword evidence="4" id="KW-0028">Amino-acid biosynthesis</keyword>
<gene>
    <name evidence="10" type="ORF">KD146_12910</name>
</gene>
<sequence length="449" mass="46198">MTDANTTPATLTVQGADPLSGRFATPGDIAISQRALLLAALTVGVSSISGLRASSAVLACVAALRQMGVTIEQNGDDWRVHGLGVAGLLEPEDALAAGQSAHSAALLMGLMAPYGFTTQFGKVPTLRGDAMATLNDSLSAIGASVERRSDGRMSLRGACLPLPVRQRFETPAPTAKTALLLAGLQMAGAHEIYESVATQDHTEKLMAAFGADITTTPDEGHGDGVTIRFVGLPELKPQVLSVPGDPSAAAFGVVAALIVKGSDLVIENVLINPLRTGLIDTLLEMGGDIQFINQREIAGEHIADLRVRSSWLKGVRVDPRHAGAMLDDIAPLAIAAAYAQGETVIEGLQDLSGPDDDRLAAIAAGLSANKVGVTRNADSLIIAGEGKVGGGGRVRSGGDAAIAMSFAVLGLASRHRVSIEDAEAITASFPDFVATMTQVGGHFPPSKGR</sequence>
<protein>
    <recommendedName>
        <fullName evidence="3">3-phosphoshikimate 1-carboxyvinyltransferase</fullName>
        <ecNumber evidence="3">2.5.1.19</ecNumber>
    </recommendedName>
    <alternativeName>
        <fullName evidence="7">5-enolpyruvylshikimate-3-phosphate synthase</fullName>
    </alternativeName>
</protein>
<dbReference type="EMBL" id="JAGXTP010000002">
    <property type="protein sequence ID" value="MBS3849599.1"/>
    <property type="molecule type" value="Genomic_DNA"/>
</dbReference>
<evidence type="ECO:0000256" key="2">
    <source>
        <dbReference type="ARBA" id="ARBA00009948"/>
    </source>
</evidence>
<accession>A0A942EBZ1</accession>
<evidence type="ECO:0000313" key="10">
    <source>
        <dbReference type="EMBL" id="MBS3849599.1"/>
    </source>
</evidence>
<dbReference type="InterPro" id="IPR001986">
    <property type="entry name" value="Enolpyruvate_Tfrase_dom"/>
</dbReference>
<comment type="caution">
    <text evidence="10">The sequence shown here is derived from an EMBL/GenBank/DDBJ whole genome shotgun (WGS) entry which is preliminary data.</text>
</comment>
<evidence type="ECO:0000256" key="8">
    <source>
        <dbReference type="ARBA" id="ARBA00044633"/>
    </source>
</evidence>
<dbReference type="PANTHER" id="PTHR21090">
    <property type="entry name" value="AROM/DEHYDROQUINATE SYNTHASE"/>
    <property type="match status" value="1"/>
</dbReference>
<evidence type="ECO:0000256" key="7">
    <source>
        <dbReference type="ARBA" id="ARBA00030046"/>
    </source>
</evidence>
<dbReference type="EC" id="2.5.1.19" evidence="3"/>
<dbReference type="Proteomes" id="UP000678281">
    <property type="component" value="Unassembled WGS sequence"/>
</dbReference>
<dbReference type="SUPFAM" id="SSF55205">
    <property type="entry name" value="EPT/RTPC-like"/>
    <property type="match status" value="1"/>
</dbReference>
<name>A0A942EBZ1_9HYPH</name>
<dbReference type="AlphaFoldDB" id="A0A942EBZ1"/>
<dbReference type="RefSeq" id="WP_212659244.1">
    <property type="nucleotide sequence ID" value="NZ_JAGXTP010000002.1"/>
</dbReference>
<dbReference type="GO" id="GO:0009423">
    <property type="term" value="P:chorismate biosynthetic process"/>
    <property type="evidence" value="ECO:0007669"/>
    <property type="project" value="TreeGrafter"/>
</dbReference>
<evidence type="ECO:0000256" key="1">
    <source>
        <dbReference type="ARBA" id="ARBA00004811"/>
    </source>
</evidence>
<evidence type="ECO:0000313" key="11">
    <source>
        <dbReference type="Proteomes" id="UP000678281"/>
    </source>
</evidence>
<keyword evidence="11" id="KW-1185">Reference proteome</keyword>
<dbReference type="PANTHER" id="PTHR21090:SF5">
    <property type="entry name" value="PENTAFUNCTIONAL AROM POLYPEPTIDE"/>
    <property type="match status" value="1"/>
</dbReference>
<proteinExistence type="inferred from homology"/>
<dbReference type="InterPro" id="IPR013792">
    <property type="entry name" value="RNA3'P_cycl/enolpyr_Trfase_a/b"/>
</dbReference>
<dbReference type="GO" id="GO:0009073">
    <property type="term" value="P:aromatic amino acid family biosynthetic process"/>
    <property type="evidence" value="ECO:0007669"/>
    <property type="project" value="UniProtKB-KW"/>
</dbReference>
<keyword evidence="6" id="KW-0057">Aromatic amino acid biosynthesis</keyword>
<dbReference type="Gene3D" id="3.65.10.10">
    <property type="entry name" value="Enolpyruvate transferase domain"/>
    <property type="match status" value="2"/>
</dbReference>
<comment type="pathway">
    <text evidence="1">Metabolic intermediate biosynthesis; chorismate biosynthesis; chorismate from D-erythrose 4-phosphate and phosphoenolpyruvate: step 6/7.</text>
</comment>